<evidence type="ECO:0000256" key="4">
    <source>
        <dbReference type="ARBA" id="ARBA00022519"/>
    </source>
</evidence>
<gene>
    <name evidence="10" type="ORF">BTO10_12550</name>
</gene>
<reference evidence="10 11" key="1">
    <citation type="submission" date="2016-12" db="EMBL/GenBank/DDBJ databases">
        <title>Diversity of luminous bacteria.</title>
        <authorList>
            <person name="Yoshizawa S."/>
            <person name="Kogure K."/>
        </authorList>
    </citation>
    <scope>NUCLEOTIDE SEQUENCE [LARGE SCALE GENOMIC DNA]</scope>
    <source>
        <strain evidence="10 11">LC2-408</strain>
    </source>
</reference>
<dbReference type="Proteomes" id="UP000238707">
    <property type="component" value="Unassembled WGS sequence"/>
</dbReference>
<keyword evidence="4" id="KW-0997">Cell inner membrane</keyword>
<evidence type="ECO:0000313" key="10">
    <source>
        <dbReference type="EMBL" id="PQJ60203.1"/>
    </source>
</evidence>
<comment type="subcellular location">
    <subcellularLocation>
        <location evidence="1">Cell inner membrane</location>
        <topology evidence="1">Multi-pass membrane protein</topology>
    </subcellularLocation>
</comment>
<evidence type="ECO:0000256" key="5">
    <source>
        <dbReference type="ARBA" id="ARBA00022692"/>
    </source>
</evidence>
<comment type="caution">
    <text evidence="10">The sequence shown here is derived from an EMBL/GenBank/DDBJ whole genome shotgun (WGS) entry which is preliminary data.</text>
</comment>
<organism evidence="10 11">
    <name type="scientific">Vibrio chagasii</name>
    <dbReference type="NCBI Taxonomy" id="170679"/>
    <lineage>
        <taxon>Bacteria</taxon>
        <taxon>Pseudomonadati</taxon>
        <taxon>Pseudomonadota</taxon>
        <taxon>Gammaproteobacteria</taxon>
        <taxon>Vibrionales</taxon>
        <taxon>Vibrionaceae</taxon>
        <taxon>Vibrio</taxon>
    </lineage>
</organism>
<evidence type="ECO:0000256" key="9">
    <source>
        <dbReference type="SAM" id="Phobius"/>
    </source>
</evidence>
<keyword evidence="5 9" id="KW-0812">Transmembrane</keyword>
<evidence type="ECO:0000256" key="1">
    <source>
        <dbReference type="ARBA" id="ARBA00004429"/>
    </source>
</evidence>
<keyword evidence="11" id="KW-1185">Reference proteome</keyword>
<feature type="region of interest" description="Disordered" evidence="8">
    <location>
        <begin position="1"/>
        <end position="32"/>
    </location>
</feature>
<keyword evidence="7 9" id="KW-0472">Membrane</keyword>
<accession>A0A2S7VDF2</accession>
<dbReference type="AlphaFoldDB" id="A0A2S7VDF2"/>
<dbReference type="InterPro" id="IPR006507">
    <property type="entry name" value="UPF0283"/>
</dbReference>
<name>A0A2S7VDF2_9VIBR</name>
<sequence length="357" mass="38725">MSELKTKQVFNEPLKTSFDDSDNALGKQGVGEANPELGAQQLFTEQEKFVPVAPQVESELDGEAEQQLEQIIRPSKKRKWLGSGLMVAFAGLVGWQAIDSVVTAVQSADWLALGWAGFIAAIASLGLGAIGKELWKLRSLKDHFSVQEQSEELLQSQSVGKGKAFCENIAKQGGIIAESPAFDKWRNSINPAHSDAEVLDMYDALVVAQQDKVATQIVTKFSTESAALVAVSPLAAADMLLVAWRNFTMIDKLADVYGIELGYWSRIKLFKLVLINMAAAGASELAIDASMDLVSMDLAGKVSARAGQGLGVGILTARLGLKAMTLLRPMPWHNERKVKLADMRKAVLSEIKRITLK</sequence>
<keyword evidence="3" id="KW-1003">Cell membrane</keyword>
<dbReference type="RefSeq" id="WP_105024727.1">
    <property type="nucleotide sequence ID" value="NZ_MSCI01000002.1"/>
</dbReference>
<protein>
    <submittedName>
        <fullName evidence="10">TIGR01620 family protein</fullName>
    </submittedName>
</protein>
<dbReference type="NCBIfam" id="TIGR01620">
    <property type="entry name" value="hyp_HI0043"/>
    <property type="match status" value="1"/>
</dbReference>
<dbReference type="InterPro" id="IPR021147">
    <property type="entry name" value="DUF697"/>
</dbReference>
<evidence type="ECO:0000256" key="6">
    <source>
        <dbReference type="ARBA" id="ARBA00022989"/>
    </source>
</evidence>
<proteinExistence type="inferred from homology"/>
<evidence type="ECO:0000256" key="8">
    <source>
        <dbReference type="SAM" id="MobiDB-lite"/>
    </source>
</evidence>
<dbReference type="Pfam" id="PF05128">
    <property type="entry name" value="DUF697"/>
    <property type="match status" value="1"/>
</dbReference>
<evidence type="ECO:0000313" key="11">
    <source>
        <dbReference type="Proteomes" id="UP000238707"/>
    </source>
</evidence>
<dbReference type="GO" id="GO:0005886">
    <property type="term" value="C:plasma membrane"/>
    <property type="evidence" value="ECO:0007669"/>
    <property type="project" value="UniProtKB-SubCell"/>
</dbReference>
<dbReference type="EMBL" id="MSCI01000002">
    <property type="protein sequence ID" value="PQJ60203.1"/>
    <property type="molecule type" value="Genomic_DNA"/>
</dbReference>
<evidence type="ECO:0000256" key="2">
    <source>
        <dbReference type="ARBA" id="ARBA00008255"/>
    </source>
</evidence>
<feature type="transmembrane region" description="Helical" evidence="9">
    <location>
        <begin position="110"/>
        <end position="131"/>
    </location>
</feature>
<dbReference type="PANTHER" id="PTHR39342:SF1">
    <property type="entry name" value="UPF0283 MEMBRANE PROTEIN YCJF"/>
    <property type="match status" value="1"/>
</dbReference>
<comment type="similarity">
    <text evidence="2">Belongs to the UPF0283 family.</text>
</comment>
<evidence type="ECO:0000256" key="3">
    <source>
        <dbReference type="ARBA" id="ARBA00022475"/>
    </source>
</evidence>
<feature type="transmembrane region" description="Helical" evidence="9">
    <location>
        <begin position="80"/>
        <end position="98"/>
    </location>
</feature>
<evidence type="ECO:0000256" key="7">
    <source>
        <dbReference type="ARBA" id="ARBA00023136"/>
    </source>
</evidence>
<dbReference type="PANTHER" id="PTHR39342">
    <property type="entry name" value="UPF0283 MEMBRANE PROTEIN YCJF"/>
    <property type="match status" value="1"/>
</dbReference>
<keyword evidence="6 9" id="KW-1133">Transmembrane helix</keyword>